<proteinExistence type="inferred from homology"/>
<dbReference type="FunFam" id="3.40.605.10:FF:000007">
    <property type="entry name" value="NAD/NADP-dependent betaine aldehyde dehydrogenase"/>
    <property type="match status" value="1"/>
</dbReference>
<keyword evidence="2 6" id="KW-0560">Oxidoreductase</keyword>
<evidence type="ECO:0000259" key="5">
    <source>
        <dbReference type="Pfam" id="PF00171"/>
    </source>
</evidence>
<dbReference type="RefSeq" id="WP_121095596.1">
    <property type="nucleotide sequence ID" value="NZ_UIHC01000021.1"/>
</dbReference>
<dbReference type="CDD" id="cd07138">
    <property type="entry name" value="ALDH_CddD_SSP0762"/>
    <property type="match status" value="1"/>
</dbReference>
<dbReference type="Gene3D" id="3.40.309.10">
    <property type="entry name" value="Aldehyde Dehydrogenase, Chain A, domain 2"/>
    <property type="match status" value="1"/>
</dbReference>
<dbReference type="InterPro" id="IPR016162">
    <property type="entry name" value="Ald_DH_N"/>
</dbReference>
<reference evidence="7" key="1">
    <citation type="submission" date="2018-08" db="EMBL/GenBank/DDBJ databases">
        <authorList>
            <person name="Rodrigo-Torres L."/>
            <person name="Arahal R. D."/>
            <person name="Lucena T."/>
        </authorList>
    </citation>
    <scope>NUCLEOTIDE SEQUENCE [LARGE SCALE GENOMIC DNA]</scope>
    <source>
        <strain evidence="7">CECT 7235</strain>
    </source>
</reference>
<comment type="catalytic activity">
    <reaction evidence="4">
        <text>an aldehyde + NAD(+) + H2O = a carboxylate + NADH + 2 H(+)</text>
        <dbReference type="Rhea" id="RHEA:16185"/>
        <dbReference type="ChEBI" id="CHEBI:15377"/>
        <dbReference type="ChEBI" id="CHEBI:15378"/>
        <dbReference type="ChEBI" id="CHEBI:17478"/>
        <dbReference type="ChEBI" id="CHEBI:29067"/>
        <dbReference type="ChEBI" id="CHEBI:57540"/>
        <dbReference type="ChEBI" id="CHEBI:57945"/>
        <dbReference type="EC" id="1.2.1.3"/>
    </reaction>
</comment>
<dbReference type="OrthoDB" id="9812625at2"/>
<dbReference type="Pfam" id="PF00171">
    <property type="entry name" value="Aldedh"/>
    <property type="match status" value="1"/>
</dbReference>
<evidence type="ECO:0000256" key="4">
    <source>
        <dbReference type="ARBA" id="ARBA00049194"/>
    </source>
</evidence>
<dbReference type="EC" id="1.2.1.3" evidence="3"/>
<organism evidence="6 7">
    <name type="scientific">Roseinatronobacter ekhonensis</name>
    <dbReference type="NCBI Taxonomy" id="254356"/>
    <lineage>
        <taxon>Bacteria</taxon>
        <taxon>Pseudomonadati</taxon>
        <taxon>Pseudomonadota</taxon>
        <taxon>Alphaproteobacteria</taxon>
        <taxon>Rhodobacterales</taxon>
        <taxon>Paracoccaceae</taxon>
        <taxon>Roseinatronobacter</taxon>
    </lineage>
</organism>
<dbReference type="EMBL" id="UIHC01000021">
    <property type="protein sequence ID" value="SUZ32478.1"/>
    <property type="molecule type" value="Genomic_DNA"/>
</dbReference>
<dbReference type="InterPro" id="IPR015590">
    <property type="entry name" value="Aldehyde_DH_dom"/>
</dbReference>
<dbReference type="Proteomes" id="UP000272908">
    <property type="component" value="Unassembled WGS sequence"/>
</dbReference>
<dbReference type="InterPro" id="IPR016161">
    <property type="entry name" value="Ald_DH/histidinol_DH"/>
</dbReference>
<comment type="similarity">
    <text evidence="1">Belongs to the aldehyde dehydrogenase family.</text>
</comment>
<dbReference type="GO" id="GO:0004029">
    <property type="term" value="F:aldehyde dehydrogenase (NAD+) activity"/>
    <property type="evidence" value="ECO:0007669"/>
    <property type="project" value="UniProtKB-EC"/>
</dbReference>
<accession>A0A3B0MFY4</accession>
<feature type="domain" description="Aldehyde dehydrogenase" evidence="5">
    <location>
        <begin position="13"/>
        <end position="473"/>
    </location>
</feature>
<evidence type="ECO:0000256" key="3">
    <source>
        <dbReference type="ARBA" id="ARBA00024226"/>
    </source>
</evidence>
<dbReference type="PROSITE" id="PS00070">
    <property type="entry name" value="ALDEHYDE_DEHYDR_CYS"/>
    <property type="match status" value="1"/>
</dbReference>
<dbReference type="AlphaFoldDB" id="A0A3B0MFY4"/>
<evidence type="ECO:0000256" key="1">
    <source>
        <dbReference type="ARBA" id="ARBA00009986"/>
    </source>
</evidence>
<evidence type="ECO:0000256" key="2">
    <source>
        <dbReference type="ARBA" id="ARBA00023002"/>
    </source>
</evidence>
<evidence type="ECO:0000313" key="7">
    <source>
        <dbReference type="Proteomes" id="UP000272908"/>
    </source>
</evidence>
<keyword evidence="7" id="KW-1185">Reference proteome</keyword>
<protein>
    <recommendedName>
        <fullName evidence="3">aldehyde dehydrogenase (NAD(+))</fullName>
        <ecNumber evidence="3">1.2.1.3</ecNumber>
    </recommendedName>
</protein>
<evidence type="ECO:0000313" key="6">
    <source>
        <dbReference type="EMBL" id="SUZ32478.1"/>
    </source>
</evidence>
<sequence>MQDKRQFYIGGAWVAPESDTEMEVIDPSSEEVCGIITLGAQADTDAAVAAAKRALPGWMHADPAARLEAVKRVLAQYQARADDLAQAMSLEMGAPIDLARSSQYGAGEFHIRNFIRAFEQVEFDAPLGDHAPDTRIIREAVGVCALITPWNWPMNQITLKVIPALLAGCTMVLKPSEIAPLSAHIWAEIMDAAHLPEGVFNMVHGDGPGVGTQLSSHADVDMVSFTGSTRAGIAISKNAAETLKRVHLELGGKGANIVFADADEKAVKRGVLHCFQNTGQSCNAPTRMLVERSIYEQTVEQATALAQATQVGPASQAGRHIGPLVSAAQFDKVQGLIETGLQEGARLVAGGLGRPDGMNRGYFTRPTVFCDVTPDMTIAREEIFGPVLSIMPFEGEDEAIALANDTPYGLTNYVQSSDGARRNRIARRLRSGMVEMNGKSRGAGAPFGGMKQSGNGREGGIWGIEDFLEVKAVSGWDVGQP</sequence>
<dbReference type="PANTHER" id="PTHR42804">
    <property type="entry name" value="ALDEHYDE DEHYDROGENASE"/>
    <property type="match status" value="1"/>
</dbReference>
<dbReference type="PANTHER" id="PTHR42804:SF1">
    <property type="entry name" value="ALDEHYDE DEHYDROGENASE-RELATED"/>
    <property type="match status" value="1"/>
</dbReference>
<dbReference type="InterPro" id="IPR016160">
    <property type="entry name" value="Ald_DH_CS_CYS"/>
</dbReference>
<dbReference type="Gene3D" id="3.40.605.10">
    <property type="entry name" value="Aldehyde Dehydrogenase, Chain A, domain 1"/>
    <property type="match status" value="1"/>
</dbReference>
<dbReference type="InterPro" id="IPR016163">
    <property type="entry name" value="Ald_DH_C"/>
</dbReference>
<dbReference type="SUPFAM" id="SSF53720">
    <property type="entry name" value="ALDH-like"/>
    <property type="match status" value="1"/>
</dbReference>
<dbReference type="FunFam" id="3.40.309.10:FF:000012">
    <property type="entry name" value="Betaine aldehyde dehydrogenase"/>
    <property type="match status" value="1"/>
</dbReference>
<name>A0A3B0MFY4_9RHOB</name>
<gene>
    <name evidence="6" type="primary">ald_2</name>
    <name evidence="6" type="ORF">ROE7235_02237</name>
</gene>